<organism evidence="1 4">
    <name type="scientific">Arthrobacter bambusae</name>
    <dbReference type="NCBI Taxonomy" id="1338426"/>
    <lineage>
        <taxon>Bacteria</taxon>
        <taxon>Bacillati</taxon>
        <taxon>Actinomycetota</taxon>
        <taxon>Actinomycetes</taxon>
        <taxon>Micrococcales</taxon>
        <taxon>Micrococcaceae</taxon>
        <taxon>Arthrobacter</taxon>
    </lineage>
</organism>
<evidence type="ECO:0000313" key="1">
    <source>
        <dbReference type="EMBL" id="MDP9903658.1"/>
    </source>
</evidence>
<dbReference type="EMBL" id="JAUSRG010000001">
    <property type="protein sequence ID" value="MDP9903658.1"/>
    <property type="molecule type" value="Genomic_DNA"/>
</dbReference>
<dbReference type="Proteomes" id="UP001230951">
    <property type="component" value="Unassembled WGS sequence"/>
</dbReference>
<sequence length="93" mass="9742">MAANSISAVALIRAVRVENVNGKPSLPRLTHTSRSVPVMSFGGIASSVRPRLSIWEHLSGSAALLSRNGVAVDTYGLTKARRGNVPVSTSKST</sequence>
<comment type="caution">
    <text evidence="1">The sequence shown here is derived from an EMBL/GenBank/DDBJ whole genome shotgun (WGS) entry which is preliminary data.</text>
</comment>
<keyword evidence="3" id="KW-1185">Reference proteome</keyword>
<name>A0AAW8DB00_9MICC</name>
<evidence type="ECO:0000313" key="4">
    <source>
        <dbReference type="Proteomes" id="UP001242995"/>
    </source>
</evidence>
<evidence type="ECO:0000313" key="2">
    <source>
        <dbReference type="EMBL" id="MDQ0179689.1"/>
    </source>
</evidence>
<dbReference type="Proteomes" id="UP001242995">
    <property type="component" value="Unassembled WGS sequence"/>
</dbReference>
<gene>
    <name evidence="1" type="ORF">J2S90_000598</name>
    <name evidence="2" type="ORF">J2S93_001105</name>
</gene>
<reference evidence="1 3" key="1">
    <citation type="submission" date="2023-07" db="EMBL/GenBank/DDBJ databases">
        <title>Sorghum-associated microbial communities from plants grown in Nebraska, USA.</title>
        <authorList>
            <person name="Schachtman D."/>
        </authorList>
    </citation>
    <scope>NUCLEOTIDE SEQUENCE</scope>
    <source>
        <strain evidence="1">DS1006</strain>
        <strain evidence="2 3">DS1016</strain>
    </source>
</reference>
<evidence type="ECO:0000313" key="3">
    <source>
        <dbReference type="Proteomes" id="UP001230951"/>
    </source>
</evidence>
<proteinExistence type="predicted"/>
<dbReference type="EMBL" id="JAUSTF010000002">
    <property type="protein sequence ID" value="MDQ0179689.1"/>
    <property type="molecule type" value="Genomic_DNA"/>
</dbReference>
<dbReference type="AlphaFoldDB" id="A0AAW8DB00"/>
<accession>A0AAW8DB00</accession>
<protein>
    <submittedName>
        <fullName evidence="1">Uncharacterized protein</fullName>
    </submittedName>
</protein>